<sequence length="901" mass="103400">MITPKYMSNTGKPSAANLYNPHEQSREQLIGRFVVRQNVFHEVFCMLKTTAMTPPVQHLLIEGQRGMGKTTLLLRLSYEVANDSDFASWLIPIVLKEEAYYGIRRLFNLWEKIAEELEQKQPEFAGLHQQMSAAYTESSSYETICFELLEHALETQSRKLILFIDNFGEFLRNFTLWEQLRFCQILGNSPLIRIVAASAVALEAFAREAEPLAPLFQRVQLEGLNREETHQLLLELGKGSEHESTIRHILNRQPGRVESLRLLTGGVIRTIVLLFEIFTDQEDSSTLADLDTVLDRVTPLYKSRMDDLTPLQREVVHTIALGWEAMSVEEIANKARLQVEEVVSVLQQLTHVFMMEQVSSDTKTPLYRLKERFFNVWYLMRLTSGTSQARVIWLVHFLENWYSPKELAQHVQRHIQAMSDGEYQAKAALYLTEAFARSGQLDMDTEHKMIAATRRLLEATDVPLATELSRSDKELLNEGDALYQQERFDDALAKYLQVKRKNANIQFRIGFAYMRTGRYAEAEAALLSSMRGGHADAVLQLGHLYAKHLNIPEKAVTYYTKGVEKGRPDAMLHLGNLYHQAFSAFAQAEQYYLMAIKEAQVRAKVLRSGSFSLKGLKNYLVTAIKGDAEDPERSQFQDFSGTKDDFLELIEQSEREAMFQLGNLYASDQKRLTQAETYYAMAADAGHIGAMTTFGEFAQTVLKDMNKAEKYYLMAAERGDIPSMVNLALLYHDVLKNNAQAEVYYSMAAERGDLLAMNGLAWLYFEEHRQKTRSLEYILPVIQAVKNRYTAHTAACIYLWNNQSDRAAELAELFIYDTDAYKTMEQDILLYLLLLLAKQEYQTAWDYFCNADVELRKRFAPLYYALLTLGEHEDAQKCPPELAQPVNEILRRVERMAREYA</sequence>
<dbReference type="InterPro" id="IPR006597">
    <property type="entry name" value="Sel1-like"/>
</dbReference>
<reference evidence="1" key="1">
    <citation type="journal article" date="2015" name="PeerJ">
        <title>First genomic representation of candidate bacterial phylum KSB3 points to enhanced environmental sensing as a trigger of wastewater bulking.</title>
        <authorList>
            <person name="Sekiguchi Y."/>
            <person name="Ohashi A."/>
            <person name="Parks D.H."/>
            <person name="Yamauchi T."/>
            <person name="Tyson G.W."/>
            <person name="Hugenholtz P."/>
        </authorList>
    </citation>
    <scope>NUCLEOTIDE SEQUENCE [LARGE SCALE GENOMIC DNA]</scope>
</reference>
<organism evidence="1">
    <name type="scientific">Candidatus Moduliflexus flocculans</name>
    <dbReference type="NCBI Taxonomy" id="1499966"/>
    <lineage>
        <taxon>Bacteria</taxon>
        <taxon>Candidatus Moduliflexota</taxon>
        <taxon>Candidatus Moduliflexia</taxon>
        <taxon>Candidatus Moduliflexales</taxon>
        <taxon>Candidatus Moduliflexaceae</taxon>
    </lineage>
</organism>
<name>A0A0S6W442_9BACT</name>
<keyword evidence="2" id="KW-1185">Reference proteome</keyword>
<dbReference type="SUPFAM" id="SSF52540">
    <property type="entry name" value="P-loop containing nucleoside triphosphate hydrolases"/>
    <property type="match status" value="1"/>
</dbReference>
<dbReference type="EMBL" id="DF820459">
    <property type="protein sequence ID" value="GAK53156.1"/>
    <property type="molecule type" value="Genomic_DNA"/>
</dbReference>
<dbReference type="Gene3D" id="1.25.40.10">
    <property type="entry name" value="Tetratricopeptide repeat domain"/>
    <property type="match status" value="2"/>
</dbReference>
<protein>
    <submittedName>
        <fullName evidence="1">ATPase</fullName>
    </submittedName>
</protein>
<evidence type="ECO:0000313" key="1">
    <source>
        <dbReference type="EMBL" id="GAK53156.1"/>
    </source>
</evidence>
<dbReference type="Gene3D" id="3.40.50.300">
    <property type="entry name" value="P-loop containing nucleotide triphosphate hydrolases"/>
    <property type="match status" value="1"/>
</dbReference>
<dbReference type="AlphaFoldDB" id="A0A0S6W442"/>
<dbReference type="STRING" id="1499966.U14_04416"/>
<dbReference type="Proteomes" id="UP000030700">
    <property type="component" value="Unassembled WGS sequence"/>
</dbReference>
<dbReference type="PANTHER" id="PTHR11102:SF147">
    <property type="entry name" value="SEL1L ADAPTOR SUBUNIT OF ERAD E3 UBIQUITIN LIGASE"/>
    <property type="match status" value="1"/>
</dbReference>
<dbReference type="SUPFAM" id="SSF81901">
    <property type="entry name" value="HCP-like"/>
    <property type="match status" value="2"/>
</dbReference>
<dbReference type="SMART" id="SM00671">
    <property type="entry name" value="SEL1"/>
    <property type="match status" value="5"/>
</dbReference>
<evidence type="ECO:0000313" key="2">
    <source>
        <dbReference type="Proteomes" id="UP000030700"/>
    </source>
</evidence>
<proteinExistence type="predicted"/>
<dbReference type="InterPro" id="IPR050767">
    <property type="entry name" value="Sel1_AlgK"/>
</dbReference>
<gene>
    <name evidence="1" type="ORF">U14_04416</name>
</gene>
<dbReference type="PANTHER" id="PTHR11102">
    <property type="entry name" value="SEL-1-LIKE PROTEIN"/>
    <property type="match status" value="1"/>
</dbReference>
<dbReference type="HOGENOM" id="CLU_011140_0_0_0"/>
<dbReference type="InterPro" id="IPR011990">
    <property type="entry name" value="TPR-like_helical_dom_sf"/>
</dbReference>
<dbReference type="GO" id="GO:0036503">
    <property type="term" value="P:ERAD pathway"/>
    <property type="evidence" value="ECO:0007669"/>
    <property type="project" value="TreeGrafter"/>
</dbReference>
<accession>A0A0S6W442</accession>
<dbReference type="InterPro" id="IPR027417">
    <property type="entry name" value="P-loop_NTPase"/>
</dbReference>